<evidence type="ECO:0000256" key="1">
    <source>
        <dbReference type="SAM" id="MobiDB-lite"/>
    </source>
</evidence>
<dbReference type="GeneID" id="36547312"/>
<dbReference type="RefSeq" id="XP_024697034.1">
    <property type="nucleotide sequence ID" value="XM_024839788.1"/>
</dbReference>
<organism evidence="2 3">
    <name type="scientific">Aspergillus campestris (strain IBT 28561)</name>
    <dbReference type="NCBI Taxonomy" id="1392248"/>
    <lineage>
        <taxon>Eukaryota</taxon>
        <taxon>Fungi</taxon>
        <taxon>Dikarya</taxon>
        <taxon>Ascomycota</taxon>
        <taxon>Pezizomycotina</taxon>
        <taxon>Eurotiomycetes</taxon>
        <taxon>Eurotiomycetidae</taxon>
        <taxon>Eurotiales</taxon>
        <taxon>Aspergillaceae</taxon>
        <taxon>Aspergillus</taxon>
        <taxon>Aspergillus subgen. Circumdati</taxon>
    </lineage>
</organism>
<evidence type="ECO:0000313" key="3">
    <source>
        <dbReference type="Proteomes" id="UP000234254"/>
    </source>
</evidence>
<reference evidence="2" key="1">
    <citation type="submission" date="2016-12" db="EMBL/GenBank/DDBJ databases">
        <title>The genomes of Aspergillus section Nigri reveals drivers in fungal speciation.</title>
        <authorList>
            <consortium name="DOE Joint Genome Institute"/>
            <person name="Vesth T.C."/>
            <person name="Nybo J."/>
            <person name="Theobald S."/>
            <person name="Brandl J."/>
            <person name="Frisvad J.C."/>
            <person name="Nielsen K.F."/>
            <person name="Lyhne E.K."/>
            <person name="Kogle M.E."/>
            <person name="Kuo A."/>
            <person name="Riley R."/>
            <person name="Clum A."/>
            <person name="Nolan M."/>
            <person name="Lipzen A."/>
            <person name="Salamov A."/>
            <person name="Henrissat B."/>
            <person name="Wiebenga A."/>
            <person name="De vries R.P."/>
            <person name="Grigoriev I.V."/>
            <person name="Mortensen U.H."/>
            <person name="Andersen M.R."/>
            <person name="Baker S.E."/>
        </authorList>
    </citation>
    <scope>NUCLEOTIDE SEQUENCE</scope>
    <source>
        <strain evidence="2">IBT 28561</strain>
    </source>
</reference>
<dbReference type="Proteomes" id="UP000234254">
    <property type="component" value="Unassembled WGS sequence"/>
</dbReference>
<dbReference type="AlphaFoldDB" id="A0A2I1DF10"/>
<dbReference type="VEuPathDB" id="FungiDB:P168DRAFT_314534"/>
<accession>A0A2I1DF10</accession>
<protein>
    <submittedName>
        <fullName evidence="2">Uncharacterized protein</fullName>
    </submittedName>
</protein>
<dbReference type="SUPFAM" id="SSF52777">
    <property type="entry name" value="CoA-dependent acyltransferases"/>
    <property type="match status" value="1"/>
</dbReference>
<feature type="compositionally biased region" description="Gly residues" evidence="1">
    <location>
        <begin position="258"/>
        <end position="267"/>
    </location>
</feature>
<sequence length="290" mass="31180">MIGKCACTLVNLRHTKASEAIFTTTHSGRLWPTLPPSHDDHKATAPAHPLEIDGPTLVWRLERVPAPSSHETTIQFLRRVSKSQDEMVAHTHAPLGKVLRGLLSQPPQSEGEENKANSSADTTLINRILFHQLFNWVLEKINNGSMSSTADSPLRVVDMLSQADLSLVWAPCLRPDNVCGLDIRYRHGQFEAGEVESLAREFLDTMAWLAEPGNLDRSVVECVVSCGDVAAAAAAADGVGNGVADGVENGNTTAADGIGNGTVGDGAGDSNEKDEDADNEGRRKRRKLCT</sequence>
<name>A0A2I1DF10_ASPC2</name>
<evidence type="ECO:0000313" key="2">
    <source>
        <dbReference type="EMBL" id="PKY08440.1"/>
    </source>
</evidence>
<gene>
    <name evidence="2" type="ORF">P168DRAFT_314534</name>
</gene>
<dbReference type="Gene3D" id="3.30.559.30">
    <property type="entry name" value="Nonribosomal peptide synthetase, condensation domain"/>
    <property type="match status" value="1"/>
</dbReference>
<comment type="caution">
    <text evidence="2">The sequence shown here is derived from an EMBL/GenBank/DDBJ whole genome shotgun (WGS) entry which is preliminary data.</text>
</comment>
<feature type="region of interest" description="Disordered" evidence="1">
    <location>
        <begin position="249"/>
        <end position="290"/>
    </location>
</feature>
<dbReference type="EMBL" id="MSFM01000001">
    <property type="protein sequence ID" value="PKY08440.1"/>
    <property type="molecule type" value="Genomic_DNA"/>
</dbReference>
<keyword evidence="3" id="KW-1185">Reference proteome</keyword>
<proteinExistence type="predicted"/>